<dbReference type="AlphaFoldDB" id="S9QT01"/>
<feature type="transmembrane region" description="Helical" evidence="9">
    <location>
        <begin position="275"/>
        <end position="296"/>
    </location>
</feature>
<evidence type="ECO:0000256" key="7">
    <source>
        <dbReference type="ARBA" id="ARBA00023136"/>
    </source>
</evidence>
<dbReference type="InterPro" id="IPR003018">
    <property type="entry name" value="GAF"/>
</dbReference>
<feature type="domain" description="PAS" evidence="11">
    <location>
        <begin position="544"/>
        <end position="586"/>
    </location>
</feature>
<dbReference type="CDD" id="cd00130">
    <property type="entry name" value="PAS"/>
    <property type="match status" value="1"/>
</dbReference>
<dbReference type="InterPro" id="IPR005467">
    <property type="entry name" value="His_kinase_dom"/>
</dbReference>
<dbReference type="Pfam" id="PF02518">
    <property type="entry name" value="HATPase_c"/>
    <property type="match status" value="1"/>
</dbReference>
<evidence type="ECO:0000259" key="13">
    <source>
        <dbReference type="PROSITE" id="PS50885"/>
    </source>
</evidence>
<keyword evidence="9" id="KW-1133">Transmembrane helix</keyword>
<dbReference type="CDD" id="cd00082">
    <property type="entry name" value="HisKA"/>
    <property type="match status" value="1"/>
</dbReference>
<dbReference type="InterPro" id="IPR000700">
    <property type="entry name" value="PAS-assoc_C"/>
</dbReference>
<keyword evidence="15" id="KW-1185">Reference proteome</keyword>
<dbReference type="Gene3D" id="3.30.450.40">
    <property type="match status" value="1"/>
</dbReference>
<dbReference type="EMBL" id="AOLV01000039">
    <property type="protein sequence ID" value="EPX82788.1"/>
    <property type="molecule type" value="Genomic_DNA"/>
</dbReference>
<comment type="subcellular location">
    <subcellularLocation>
        <location evidence="2">Membrane</location>
    </subcellularLocation>
</comment>
<accession>S9QT01</accession>
<sequence>MRRAHSVRQHLYLHALGLMLPILLLVGILLWQTNAAERARVESEALATAMRLASAVERELTALHAALDVLSLSERLRSGDFEEFHQQAVSLRERQGLTVFLRRPDGSQILDARRPWGSPLPDLSLPVDAGLLATGRSAVSGLYVSPVTQAPAFAVVMPVQVAGGQGGTYLLGLSLDADRLAPLFEEAGVPERWTAAIVDADGTIMARNRDAARFVGTQATADLIAATTGLRGTWPGTTADGAQVSGAYARIPAADWRAAIGVRAGEMAAPLRRSLGLMLALAAGLIGLSLLLAWVFERRIVGPIQAIGRQAEALGRGEPVAPLESGLAEADQVSRALGVATASLHERNQLLDVLNRLGREMAGELDPSRLIDRVTEAATLLTGAAYGAFFERLPGAGPDGGDLWRLGALTGAERAAFERFGLPRATRLFRPTFAAEGPVRSDDVPADPRYGSHGGLPAGHLPVRSYLAVPVVSVGAGTLGALLFGHPEPARFGEREERLAEGLAGQAAVALDNARLFEAARREIDSRRAAEAALARAGMQAEARAAERAAILGQLAEGVIVTDAEGRIVFVNEAAARLHGTADLDVRPEDYAGRYHLLTMDGRPYPSHDLPLARAVLHGETVLDARWRIRRPDGTEVVAVGSARPVFAPDGTRVGSVLTLRDDTLREAAEREQRRLNEALAEQAAELAESNEELQRYAYIVSHDLRSPLVNVMGFTSELQTLRDELLAAGARPGDDPLRARTIAEFDEALGFIKTATAKMEGLIAAILRLSREGRRLLRPEPLAMTPLMQGIADSMRHQTDAAGAVIEIAPDLPDLEADRLAVEQVFGNLLDNAVKYLDPSRPGLIRVSGEERGLRVAYRVVDNGRGIAPRDHARVFELFRRAGPQDRPGEGIGLAHVRTLVRAMGGRVELDSEPGHGTTFTVILPRRPLQRSARAAAE</sequence>
<keyword evidence="6" id="KW-0418">Kinase</keyword>
<evidence type="ECO:0000259" key="10">
    <source>
        <dbReference type="PROSITE" id="PS50109"/>
    </source>
</evidence>
<evidence type="ECO:0000256" key="4">
    <source>
        <dbReference type="ARBA" id="ARBA00022553"/>
    </source>
</evidence>
<feature type="transmembrane region" description="Helical" evidence="9">
    <location>
        <begin position="12"/>
        <end position="31"/>
    </location>
</feature>
<reference evidence="14 15" key="1">
    <citation type="journal article" date="2013" name="Stand. Genomic Sci.">
        <title>Genome sequence of the reddish-pigmented Rubellimicrobium thermophilum type strain (DSM 16684(T)), a member of the Roseobacter clade.</title>
        <authorList>
            <person name="Fiebig A."/>
            <person name="Riedel T."/>
            <person name="Gronow S."/>
            <person name="Petersen J."/>
            <person name="Klenk H.P."/>
            <person name="Goker M."/>
        </authorList>
    </citation>
    <scope>NUCLEOTIDE SEQUENCE [LARGE SCALE GENOMIC DNA]</scope>
    <source>
        <strain evidence="14 15">DSM 16684</strain>
    </source>
</reference>
<proteinExistence type="predicted"/>
<feature type="coiled-coil region" evidence="8">
    <location>
        <begin position="662"/>
        <end position="697"/>
    </location>
</feature>
<dbReference type="SUPFAM" id="SSF55785">
    <property type="entry name" value="PYP-like sensor domain (PAS domain)"/>
    <property type="match status" value="1"/>
</dbReference>
<evidence type="ECO:0000256" key="2">
    <source>
        <dbReference type="ARBA" id="ARBA00004370"/>
    </source>
</evidence>
<keyword evidence="9" id="KW-0812">Transmembrane</keyword>
<dbReference type="PROSITE" id="PS50109">
    <property type="entry name" value="HIS_KIN"/>
    <property type="match status" value="1"/>
</dbReference>
<evidence type="ECO:0000256" key="9">
    <source>
        <dbReference type="SAM" id="Phobius"/>
    </source>
</evidence>
<comment type="catalytic activity">
    <reaction evidence="1">
        <text>ATP + protein L-histidine = ADP + protein N-phospho-L-histidine.</text>
        <dbReference type="EC" id="2.7.13.3"/>
    </reaction>
</comment>
<feature type="domain" description="PAC" evidence="12">
    <location>
        <begin position="623"/>
        <end position="675"/>
    </location>
</feature>
<protein>
    <recommendedName>
        <fullName evidence="3">histidine kinase</fullName>
        <ecNumber evidence="3">2.7.13.3</ecNumber>
    </recommendedName>
</protein>
<feature type="domain" description="Histidine kinase" evidence="10">
    <location>
        <begin position="700"/>
        <end position="929"/>
    </location>
</feature>
<dbReference type="PRINTS" id="PR00344">
    <property type="entry name" value="BCTRLSENSOR"/>
</dbReference>
<dbReference type="GO" id="GO:0000156">
    <property type="term" value="F:phosphorelay response regulator activity"/>
    <property type="evidence" value="ECO:0007669"/>
    <property type="project" value="TreeGrafter"/>
</dbReference>
<dbReference type="PROSITE" id="PS50112">
    <property type="entry name" value="PAS"/>
    <property type="match status" value="1"/>
</dbReference>
<evidence type="ECO:0000256" key="6">
    <source>
        <dbReference type="ARBA" id="ARBA00022777"/>
    </source>
</evidence>
<dbReference type="InterPro" id="IPR003594">
    <property type="entry name" value="HATPase_dom"/>
</dbReference>
<evidence type="ECO:0000256" key="8">
    <source>
        <dbReference type="SAM" id="Coils"/>
    </source>
</evidence>
<evidence type="ECO:0000259" key="11">
    <source>
        <dbReference type="PROSITE" id="PS50112"/>
    </source>
</evidence>
<keyword evidence="8" id="KW-0175">Coiled coil</keyword>
<dbReference type="InterPro" id="IPR035965">
    <property type="entry name" value="PAS-like_dom_sf"/>
</dbReference>
<dbReference type="CDD" id="cd18774">
    <property type="entry name" value="PDC2_HK_sensor"/>
    <property type="match status" value="1"/>
</dbReference>
<evidence type="ECO:0000259" key="12">
    <source>
        <dbReference type="PROSITE" id="PS50113"/>
    </source>
</evidence>
<keyword evidence="4" id="KW-0597">Phosphoprotein</keyword>
<comment type="caution">
    <text evidence="14">The sequence shown here is derived from an EMBL/GenBank/DDBJ whole genome shotgun (WGS) entry which is preliminary data.</text>
</comment>
<dbReference type="InterPro" id="IPR050351">
    <property type="entry name" value="BphY/WalK/GraS-like"/>
</dbReference>
<dbReference type="NCBIfam" id="TIGR00229">
    <property type="entry name" value="sensory_box"/>
    <property type="match status" value="1"/>
</dbReference>
<evidence type="ECO:0000256" key="5">
    <source>
        <dbReference type="ARBA" id="ARBA00022679"/>
    </source>
</evidence>
<dbReference type="InterPro" id="IPR036097">
    <property type="entry name" value="HisK_dim/P_sf"/>
</dbReference>
<dbReference type="InterPro" id="IPR013767">
    <property type="entry name" value="PAS_fold"/>
</dbReference>
<dbReference type="STRING" id="1123069.ruthe_03250"/>
<dbReference type="RefSeq" id="WP_021099303.1">
    <property type="nucleotide sequence ID" value="NZ_KE557325.1"/>
</dbReference>
<dbReference type="Gene3D" id="6.10.340.10">
    <property type="match status" value="1"/>
</dbReference>
<evidence type="ECO:0000256" key="3">
    <source>
        <dbReference type="ARBA" id="ARBA00012438"/>
    </source>
</evidence>
<evidence type="ECO:0000313" key="15">
    <source>
        <dbReference type="Proteomes" id="UP000015346"/>
    </source>
</evidence>
<dbReference type="PATRIC" id="fig|1123069.3.peg.3222"/>
<dbReference type="InterPro" id="IPR004358">
    <property type="entry name" value="Sig_transdc_His_kin-like_C"/>
</dbReference>
<keyword evidence="7 9" id="KW-0472">Membrane</keyword>
<dbReference type="SMART" id="SM00387">
    <property type="entry name" value="HATPase_c"/>
    <property type="match status" value="1"/>
</dbReference>
<dbReference type="Pfam" id="PF13185">
    <property type="entry name" value="GAF_2"/>
    <property type="match status" value="1"/>
</dbReference>
<dbReference type="InterPro" id="IPR029016">
    <property type="entry name" value="GAF-like_dom_sf"/>
</dbReference>
<dbReference type="InterPro" id="IPR003660">
    <property type="entry name" value="HAMP_dom"/>
</dbReference>
<dbReference type="InterPro" id="IPR003661">
    <property type="entry name" value="HisK_dim/P_dom"/>
</dbReference>
<evidence type="ECO:0000256" key="1">
    <source>
        <dbReference type="ARBA" id="ARBA00000085"/>
    </source>
</evidence>
<organism evidence="14 15">
    <name type="scientific">Rubellimicrobium thermophilum DSM 16684</name>
    <dbReference type="NCBI Taxonomy" id="1123069"/>
    <lineage>
        <taxon>Bacteria</taxon>
        <taxon>Pseudomonadati</taxon>
        <taxon>Pseudomonadota</taxon>
        <taxon>Alphaproteobacteria</taxon>
        <taxon>Rhodobacterales</taxon>
        <taxon>Roseobacteraceae</taxon>
        <taxon>Rubellimicrobium</taxon>
    </lineage>
</organism>
<dbReference type="Pfam" id="PF00989">
    <property type="entry name" value="PAS"/>
    <property type="match status" value="1"/>
</dbReference>
<dbReference type="SUPFAM" id="SSF55781">
    <property type="entry name" value="GAF domain-like"/>
    <property type="match status" value="1"/>
</dbReference>
<dbReference type="SMART" id="SM00065">
    <property type="entry name" value="GAF"/>
    <property type="match status" value="1"/>
</dbReference>
<dbReference type="Gene3D" id="3.30.565.10">
    <property type="entry name" value="Histidine kinase-like ATPase, C-terminal domain"/>
    <property type="match status" value="1"/>
</dbReference>
<dbReference type="PANTHER" id="PTHR42878:SF15">
    <property type="entry name" value="BACTERIOPHYTOCHROME"/>
    <property type="match status" value="1"/>
</dbReference>
<dbReference type="PROSITE" id="PS50885">
    <property type="entry name" value="HAMP"/>
    <property type="match status" value="1"/>
</dbReference>
<name>S9QT01_9RHOB</name>
<gene>
    <name evidence="14" type="ORF">ruthe_03250</name>
</gene>
<dbReference type="GO" id="GO:0016020">
    <property type="term" value="C:membrane"/>
    <property type="evidence" value="ECO:0007669"/>
    <property type="project" value="UniProtKB-SubCell"/>
</dbReference>
<keyword evidence="5" id="KW-0808">Transferase</keyword>
<dbReference type="GO" id="GO:0000155">
    <property type="term" value="F:phosphorelay sensor kinase activity"/>
    <property type="evidence" value="ECO:0007669"/>
    <property type="project" value="InterPro"/>
</dbReference>
<dbReference type="InterPro" id="IPR000014">
    <property type="entry name" value="PAS"/>
</dbReference>
<dbReference type="InterPro" id="IPR036890">
    <property type="entry name" value="HATPase_C_sf"/>
</dbReference>
<dbReference type="HOGENOM" id="CLU_312355_0_0_5"/>
<dbReference type="EC" id="2.7.13.3" evidence="3"/>
<dbReference type="Proteomes" id="UP000015346">
    <property type="component" value="Unassembled WGS sequence"/>
</dbReference>
<dbReference type="OrthoDB" id="9806130at2"/>
<dbReference type="SUPFAM" id="SSF47384">
    <property type="entry name" value="Homodimeric domain of signal transducing histidine kinase"/>
    <property type="match status" value="1"/>
</dbReference>
<dbReference type="SUPFAM" id="SSF55874">
    <property type="entry name" value="ATPase domain of HSP90 chaperone/DNA topoisomerase II/histidine kinase"/>
    <property type="match status" value="1"/>
</dbReference>
<dbReference type="GO" id="GO:0007234">
    <property type="term" value="P:osmosensory signaling via phosphorelay pathway"/>
    <property type="evidence" value="ECO:0007669"/>
    <property type="project" value="TreeGrafter"/>
</dbReference>
<feature type="domain" description="HAMP" evidence="13">
    <location>
        <begin position="298"/>
        <end position="349"/>
    </location>
</feature>
<dbReference type="Gene3D" id="3.30.450.20">
    <property type="entry name" value="PAS domain"/>
    <property type="match status" value="1"/>
</dbReference>
<dbReference type="GO" id="GO:0030295">
    <property type="term" value="F:protein kinase activator activity"/>
    <property type="evidence" value="ECO:0007669"/>
    <property type="project" value="TreeGrafter"/>
</dbReference>
<evidence type="ECO:0000313" key="14">
    <source>
        <dbReference type="EMBL" id="EPX82788.1"/>
    </source>
</evidence>
<dbReference type="PROSITE" id="PS50113">
    <property type="entry name" value="PAC"/>
    <property type="match status" value="1"/>
</dbReference>
<dbReference type="Gene3D" id="1.10.287.130">
    <property type="match status" value="1"/>
</dbReference>
<dbReference type="PANTHER" id="PTHR42878">
    <property type="entry name" value="TWO-COMPONENT HISTIDINE KINASE"/>
    <property type="match status" value="1"/>
</dbReference>
<dbReference type="SMART" id="SM00388">
    <property type="entry name" value="HisKA"/>
    <property type="match status" value="1"/>
</dbReference>